<sequence length="1035" mass="116885">MTKLISDFVETIEHAASLLMSKLKQDINDYCDLETTTTSGHLVAKSGAIGTVLRYHGYRTLLGQEDFRILTDEITAMQEPFLGQRGHLVQVVLMRDNDPHEEFRRILDPMYETADTLGLKLKDLLDERVNVYGGHCMEEHVFIVLWTTKAVLSREELKLSAAEAKSFRETYKVPPMRNAQNLLRPLRYLEDRHETFVSRVVYELTRLRASVEIVDAGEAICEQSRFLYRSRPKSWRPILRGDDKIALWKRNRRPKDVSEFMFPRLDDQIFLAPAEIGPKGKSDSHDGVVTDTRAVRFSDRTFAPVGVKIPQRRPVIFQSLFRSLNNMAAEELIKGQRVKRRVPYAVSFLLEGDGLRVFDLKSSFAAIMAFTQSNRNLSAAASGLRAYKDAGQGSIVKMHIMALTWAKHDDADCLMMRRSKLSSAIQNWGSMTPEEELGDPIAGVMSAVPGMTLNSIAVASAPPLETAIQMLPLARPASPFPKGTTLFRTLDGKVLPYEFFSTLQSTWISLYFGGPGSGKSVLANRLNTEMCLMPGLKRLPFICVIDIGISSAGFISLIKDALPDDQKHQAVYVRLQNDKRYAMNQADTQLGLRLPLPREKEQLRTFLLLCVTPAERGTAHTFMPQLISEVVDFTYIQCSDQDERGNPKKFNPNWNETVLKEVKAYDIPYNDATTWWEIVDALFDKGRYYAASVAQRYAVPTMTDFLNVASSQKITDSHPADCVDEFVRMIRTLEYEIFKGNTRFDVGESRVMALDLQDVVPTGSPAARKQATAMYMAAMNSFTRKFSVIKEDLDSIPEKYRGYHAGRVEEYGEEYKRLFVDEYHKTGPQGAATEEKFSAMLREFITVFGRESRKWMLEIALASQLPDDFKELAELATSIFILDQGNETTRRKIRDIFSLSETEERALKNYVKGAKREGATILAKIKTKDGELSQLMTASSGGLELWALSTTGEDRALRNKLYSAMPPIEARRILKRRFPEGGCKDYVMAQRTLSQAERNDGFVDDDIDSSTIQRLAAELTAEWKLGLAEAADEAV</sequence>
<gene>
    <name evidence="1" type="ORF">LMG32289_05550</name>
</gene>
<dbReference type="Proteomes" id="UP000706525">
    <property type="component" value="Unassembled WGS sequence"/>
</dbReference>
<dbReference type="RefSeq" id="WP_223994205.1">
    <property type="nucleotide sequence ID" value="NZ_CAJZAG010000012.1"/>
</dbReference>
<keyword evidence="2" id="KW-1185">Reference proteome</keyword>
<dbReference type="Gene3D" id="3.40.50.300">
    <property type="entry name" value="P-loop containing nucleotide triphosphate hydrolases"/>
    <property type="match status" value="1"/>
</dbReference>
<proteinExistence type="predicted"/>
<organism evidence="1 2">
    <name type="scientific">Cupriavidus pampae</name>
    <dbReference type="NCBI Taxonomy" id="659251"/>
    <lineage>
        <taxon>Bacteria</taxon>
        <taxon>Pseudomonadati</taxon>
        <taxon>Pseudomonadota</taxon>
        <taxon>Betaproteobacteria</taxon>
        <taxon>Burkholderiales</taxon>
        <taxon>Burkholderiaceae</taxon>
        <taxon>Cupriavidus</taxon>
    </lineage>
</organism>
<comment type="caution">
    <text evidence="1">The sequence shown here is derived from an EMBL/GenBank/DDBJ whole genome shotgun (WGS) entry which is preliminary data.</text>
</comment>
<evidence type="ECO:0000313" key="2">
    <source>
        <dbReference type="Proteomes" id="UP000706525"/>
    </source>
</evidence>
<protein>
    <submittedName>
        <fullName evidence="1">Uncharacterized protein</fullName>
    </submittedName>
</protein>
<evidence type="ECO:0000313" key="1">
    <source>
        <dbReference type="EMBL" id="CAG9184178.1"/>
    </source>
</evidence>
<dbReference type="InterPro" id="IPR027417">
    <property type="entry name" value="P-loop_NTPase"/>
</dbReference>
<name>A0ABN7ZG42_9BURK</name>
<dbReference type="SUPFAM" id="SSF52540">
    <property type="entry name" value="P-loop containing nucleoside triphosphate hydrolases"/>
    <property type="match status" value="1"/>
</dbReference>
<reference evidence="1 2" key="1">
    <citation type="submission" date="2021-08" db="EMBL/GenBank/DDBJ databases">
        <authorList>
            <person name="Peeters C."/>
        </authorList>
    </citation>
    <scope>NUCLEOTIDE SEQUENCE [LARGE SCALE GENOMIC DNA]</scope>
    <source>
        <strain evidence="1 2">LMG 32289</strain>
    </source>
</reference>
<accession>A0ABN7ZG42</accession>
<dbReference type="EMBL" id="CAJZAG010000012">
    <property type="protein sequence ID" value="CAG9184178.1"/>
    <property type="molecule type" value="Genomic_DNA"/>
</dbReference>